<dbReference type="PANTHER" id="PTHR30041">
    <property type="entry name" value="ARSENATE REDUCTASE"/>
    <property type="match status" value="1"/>
</dbReference>
<dbReference type="NCBIfam" id="TIGR01617">
    <property type="entry name" value="arsC_related"/>
    <property type="match status" value="1"/>
</dbReference>
<dbReference type="PROSITE" id="PS51353">
    <property type="entry name" value="ARSC"/>
    <property type="match status" value="1"/>
</dbReference>
<dbReference type="RefSeq" id="WP_284206356.1">
    <property type="nucleotide sequence ID" value="NZ_BSSU01000002.1"/>
</dbReference>
<comment type="caution">
    <text evidence="3">The sequence shown here is derived from an EMBL/GenBank/DDBJ whole genome shotgun (WGS) entry which is preliminary data.</text>
</comment>
<evidence type="ECO:0000256" key="2">
    <source>
        <dbReference type="PROSITE-ProRule" id="PRU01282"/>
    </source>
</evidence>
<keyword evidence="4" id="KW-1185">Reference proteome</keyword>
<dbReference type="Gene3D" id="3.40.30.10">
    <property type="entry name" value="Glutaredoxin"/>
    <property type="match status" value="1"/>
</dbReference>
<evidence type="ECO:0000313" key="3">
    <source>
        <dbReference type="EMBL" id="GLX81033.1"/>
    </source>
</evidence>
<dbReference type="Proteomes" id="UP001157133">
    <property type="component" value="Unassembled WGS sequence"/>
</dbReference>
<organism evidence="3 4">
    <name type="scientific">Thalassotalea eurytherma</name>
    <dbReference type="NCBI Taxonomy" id="1144278"/>
    <lineage>
        <taxon>Bacteria</taxon>
        <taxon>Pseudomonadati</taxon>
        <taxon>Pseudomonadota</taxon>
        <taxon>Gammaproteobacteria</taxon>
        <taxon>Alteromonadales</taxon>
        <taxon>Colwelliaceae</taxon>
        <taxon>Thalassotalea</taxon>
    </lineage>
</organism>
<comment type="similarity">
    <text evidence="1 2">Belongs to the ArsC family.</text>
</comment>
<dbReference type="EMBL" id="BSSU01000002">
    <property type="protein sequence ID" value="GLX81033.1"/>
    <property type="molecule type" value="Genomic_DNA"/>
</dbReference>
<reference evidence="3 4" key="1">
    <citation type="submission" date="2023-03" db="EMBL/GenBank/DDBJ databases">
        <title>Draft genome sequence of Thalassotalea eurytherma JCM 18482T.</title>
        <authorList>
            <person name="Sawabe T."/>
        </authorList>
    </citation>
    <scope>NUCLEOTIDE SEQUENCE [LARGE SCALE GENOMIC DNA]</scope>
    <source>
        <strain evidence="3 4">JCM 18482</strain>
    </source>
</reference>
<dbReference type="Pfam" id="PF03960">
    <property type="entry name" value="ArsC"/>
    <property type="match status" value="1"/>
</dbReference>
<dbReference type="InterPro" id="IPR006660">
    <property type="entry name" value="Arsenate_reductase-like"/>
</dbReference>
<dbReference type="InterPro" id="IPR006504">
    <property type="entry name" value="Tscrpt_reg_Spx/MgsR"/>
</dbReference>
<gene>
    <name evidence="3" type="primary">yffB</name>
    <name evidence="3" type="ORF">theurythT_04850</name>
</gene>
<proteinExistence type="inferred from homology"/>
<dbReference type="PANTHER" id="PTHR30041:SF8">
    <property type="entry name" value="PROTEIN YFFB"/>
    <property type="match status" value="1"/>
</dbReference>
<accession>A0ABQ6GYL6</accession>
<protein>
    <submittedName>
        <fullName evidence="3">Arsenate reductase</fullName>
    </submittedName>
</protein>
<name>A0ABQ6GYL6_9GAMM</name>
<dbReference type="SUPFAM" id="SSF52833">
    <property type="entry name" value="Thioredoxin-like"/>
    <property type="match status" value="1"/>
</dbReference>
<sequence>MTTIYGISNCDTVKKALKFLDKNSISYQFHDFRKDGIDAALVSQFLAQLDISELVNKRSTTYRNLPDMVKENLNETNIVELLVAQPTLIKRPVLVLNDTAYLGFKEPQYLQIFQS</sequence>
<evidence type="ECO:0000256" key="1">
    <source>
        <dbReference type="ARBA" id="ARBA00007198"/>
    </source>
</evidence>
<evidence type="ECO:0000313" key="4">
    <source>
        <dbReference type="Proteomes" id="UP001157133"/>
    </source>
</evidence>
<dbReference type="InterPro" id="IPR036249">
    <property type="entry name" value="Thioredoxin-like_sf"/>
</dbReference>
<dbReference type="CDD" id="cd03035">
    <property type="entry name" value="ArsC_Yffb"/>
    <property type="match status" value="1"/>
</dbReference>